<sequence length="229" mass="24916">MTMYNENGQKRPLTSWETARFFIVGLLFNAVGNGLTVATNMGSAPWTASAANLSNATGWSISLFLFSYGFIAAILSCLLLKAIDWPRVLGNLTFLLAFSVIIGLVSSFFTAHGVGQLPMLWRLIIDIIAIILVGCGVSITQRLQFILHPLDDLTNLTRFMFFNGNAGIAQIVNFAIPMVISFAMWAITGSIVAVNIGTLVSFFFQGLVISIADQRVIGHLDHKLSLANQ</sequence>
<evidence type="ECO:0000313" key="3">
    <source>
        <dbReference type="Proteomes" id="UP000244870"/>
    </source>
</evidence>
<reference evidence="2 3" key="1">
    <citation type="submission" date="2017-04" db="EMBL/GenBank/DDBJ databases">
        <title>Weissella cibaria strain m2 complete genome.</title>
        <authorList>
            <person name="Pan Q."/>
            <person name="Tan M."/>
            <person name="Yao F."/>
            <person name="Su S."/>
        </authorList>
    </citation>
    <scope>NUCLEOTIDE SEQUENCE [LARGE SCALE GENOMIC DNA]</scope>
    <source>
        <strain evidence="2 3">M2</strain>
    </source>
</reference>
<evidence type="ECO:0000313" key="2">
    <source>
        <dbReference type="EMBL" id="AWF96792.1"/>
    </source>
</evidence>
<evidence type="ECO:0000256" key="1">
    <source>
        <dbReference type="SAM" id="Phobius"/>
    </source>
</evidence>
<proteinExistence type="predicted"/>
<feature type="transmembrane region" description="Helical" evidence="1">
    <location>
        <begin position="92"/>
        <end position="114"/>
    </location>
</feature>
<gene>
    <name evidence="2" type="ORF">B6254_2446</name>
</gene>
<feature type="transmembrane region" description="Helical" evidence="1">
    <location>
        <begin position="160"/>
        <end position="185"/>
    </location>
</feature>
<dbReference type="Proteomes" id="UP000244870">
    <property type="component" value="Chromosome"/>
</dbReference>
<feature type="transmembrane region" description="Helical" evidence="1">
    <location>
        <begin position="191"/>
        <end position="212"/>
    </location>
</feature>
<keyword evidence="1" id="KW-1133">Transmembrane helix</keyword>
<feature type="transmembrane region" description="Helical" evidence="1">
    <location>
        <begin position="120"/>
        <end position="139"/>
    </location>
</feature>
<dbReference type="InterPro" id="IPR038750">
    <property type="entry name" value="YczE/YyaS-like"/>
</dbReference>
<accession>A0A2S1KUW3</accession>
<dbReference type="AlphaFoldDB" id="A0A2S1KUW3"/>
<protein>
    <submittedName>
        <fullName evidence="2">Uncharacterized protein</fullName>
    </submittedName>
</protein>
<name>A0A2S1KUW3_9LACO</name>
<keyword evidence="1" id="KW-0472">Membrane</keyword>
<keyword evidence="1" id="KW-0812">Transmembrane</keyword>
<organism evidence="2 3">
    <name type="scientific">Weissella cibaria</name>
    <dbReference type="NCBI Taxonomy" id="137591"/>
    <lineage>
        <taxon>Bacteria</taxon>
        <taxon>Bacillati</taxon>
        <taxon>Bacillota</taxon>
        <taxon>Bacilli</taxon>
        <taxon>Lactobacillales</taxon>
        <taxon>Lactobacillaceae</taxon>
        <taxon>Weissella</taxon>
    </lineage>
</organism>
<feature type="transmembrane region" description="Helical" evidence="1">
    <location>
        <begin position="21"/>
        <end position="39"/>
    </location>
</feature>
<dbReference type="EMBL" id="CP020928">
    <property type="protein sequence ID" value="AWF96792.1"/>
    <property type="molecule type" value="Genomic_DNA"/>
</dbReference>
<dbReference type="Pfam" id="PF19700">
    <property type="entry name" value="DUF6198"/>
    <property type="match status" value="1"/>
</dbReference>
<feature type="transmembrane region" description="Helical" evidence="1">
    <location>
        <begin position="59"/>
        <end position="80"/>
    </location>
</feature>